<keyword evidence="1" id="KW-0378">Hydrolase</keyword>
<proteinExistence type="predicted"/>
<dbReference type="EMBL" id="JAKLTY010000001">
    <property type="protein sequence ID" value="MCG2625281.1"/>
    <property type="molecule type" value="Genomic_DNA"/>
</dbReference>
<dbReference type="RefSeq" id="WP_237870441.1">
    <property type="nucleotide sequence ID" value="NZ_JAKLTY010000001.1"/>
</dbReference>
<dbReference type="Proteomes" id="UP001139012">
    <property type="component" value="Unassembled WGS sequence"/>
</dbReference>
<dbReference type="Proteomes" id="UP001139054">
    <property type="component" value="Unassembled WGS sequence"/>
</dbReference>
<dbReference type="GO" id="GO:0008374">
    <property type="term" value="F:O-acyltransferase activity"/>
    <property type="evidence" value="ECO:0007669"/>
    <property type="project" value="InterPro"/>
</dbReference>
<dbReference type="InterPro" id="IPR029058">
    <property type="entry name" value="AB_hydrolase_fold"/>
</dbReference>
<keyword evidence="3" id="KW-1185">Reference proteome</keyword>
<evidence type="ECO:0000313" key="3">
    <source>
        <dbReference type="Proteomes" id="UP001139012"/>
    </source>
</evidence>
<dbReference type="Pfam" id="PF02450">
    <property type="entry name" value="LCAT"/>
    <property type="match status" value="1"/>
</dbReference>
<comment type="caution">
    <text evidence="1">The sequence shown here is derived from an EMBL/GenBank/DDBJ whole genome shotgun (WGS) entry which is preliminary data.</text>
</comment>
<dbReference type="InterPro" id="IPR003386">
    <property type="entry name" value="LACT/PDAT_acylTrfase"/>
</dbReference>
<evidence type="ECO:0000313" key="2">
    <source>
        <dbReference type="EMBL" id="MCG2667350.1"/>
    </source>
</evidence>
<dbReference type="AlphaFoldDB" id="A0A9X1R3N5"/>
<accession>A0A9X1R3N5</accession>
<organism evidence="1 4">
    <name type="scientific">Bradyrhizobium zhengyangense</name>
    <dbReference type="NCBI Taxonomy" id="2911009"/>
    <lineage>
        <taxon>Bacteria</taxon>
        <taxon>Pseudomonadati</taxon>
        <taxon>Pseudomonadota</taxon>
        <taxon>Alphaproteobacteria</taxon>
        <taxon>Hyphomicrobiales</taxon>
        <taxon>Nitrobacteraceae</taxon>
        <taxon>Bradyrhizobium</taxon>
    </lineage>
</organism>
<gene>
    <name evidence="2" type="ORF">L6637_10330</name>
    <name evidence="1" type="ORF">L6654_01495</name>
</gene>
<evidence type="ECO:0000313" key="1">
    <source>
        <dbReference type="EMBL" id="MCG2625281.1"/>
    </source>
</evidence>
<reference evidence="1" key="1">
    <citation type="submission" date="2022-01" db="EMBL/GenBank/DDBJ databases">
        <title>Genome sequnece data of strain Bradyrhizobium sp. nov.</title>
        <authorList>
            <person name="Zhang J."/>
        </authorList>
    </citation>
    <scope>NUCLEOTIDE SEQUENCE</scope>
    <source>
        <strain evidence="2">WYCCWR 12774</strain>
        <strain evidence="1">WYCCWR 13023</strain>
    </source>
</reference>
<dbReference type="GO" id="GO:0006629">
    <property type="term" value="P:lipid metabolic process"/>
    <property type="evidence" value="ECO:0007669"/>
    <property type="project" value="InterPro"/>
</dbReference>
<evidence type="ECO:0000313" key="4">
    <source>
        <dbReference type="Proteomes" id="UP001139054"/>
    </source>
</evidence>
<protein>
    <submittedName>
        <fullName evidence="1">Alpha/beta fold hydrolase</fullName>
    </submittedName>
</protein>
<name>A0A9X1R3N5_9BRAD</name>
<dbReference type="PANTHER" id="PTHR11440">
    <property type="entry name" value="LECITHIN-CHOLESTEROL ACYLTRANSFERASE-RELATED"/>
    <property type="match status" value="1"/>
</dbReference>
<sequence>METIKAFLQANTDDRLTMALDDSNGPALGRLLGEPAYLELRALAKEWFDGFHLAPADPKNVIFVPGIMGSLLMNSAKGGIWWLDVRTRNFIDSLGLSSDGTGEADPDNTIAPVTADPSYTPFLSTALKQSGLNHEIFPYDWRKSLLHSSAALRDLVLKLHGQNGGKKVHLVAHSLGGLMVRTALMQHAAELWPRLGKIVFIGTPHYGATAIAGYLKNHLWGFELMAVLGEYLSRPTLRSLWGVIGLLPAPRGIYPGTRENDPSPWPSEDPGDLYVHPCTNFDFYDAHAWKLDLDVAATANLQRILDATADLHRRLYETHRNLDQEKRDQMIVIAGVGFQTLFRLSYEPGFFGLWEKTSKIFARVVNDPHREGDGRVPLASARLENVGDTRYVYGVHGGLTNIEAVYTDVFRCLQNQPMQLPRSVAGALSGHLAEPTVSRAPHLDGTATAAPGGDDPGLWHLQNPTPERMRELEAMLAADGLPGFGRLHLL</sequence>
<dbReference type="EMBL" id="JAKLUA010000002">
    <property type="protein sequence ID" value="MCG2667350.1"/>
    <property type="molecule type" value="Genomic_DNA"/>
</dbReference>
<dbReference type="SUPFAM" id="SSF53474">
    <property type="entry name" value="alpha/beta-Hydrolases"/>
    <property type="match status" value="1"/>
</dbReference>
<dbReference type="Gene3D" id="3.40.50.1820">
    <property type="entry name" value="alpha/beta hydrolase"/>
    <property type="match status" value="1"/>
</dbReference>
<dbReference type="GO" id="GO:0016787">
    <property type="term" value="F:hydrolase activity"/>
    <property type="evidence" value="ECO:0007669"/>
    <property type="project" value="UniProtKB-KW"/>
</dbReference>